<protein>
    <submittedName>
        <fullName evidence="8">MFS transporter</fullName>
    </submittedName>
</protein>
<comment type="subcellular location">
    <subcellularLocation>
        <location evidence="1">Cell membrane</location>
        <topology evidence="1">Multi-pass membrane protein</topology>
    </subcellularLocation>
</comment>
<keyword evidence="5" id="KW-1133">Transmembrane helix</keyword>
<dbReference type="EMBL" id="WNCL01000022">
    <property type="protein sequence ID" value="MTU43566.1"/>
    <property type="molecule type" value="Genomic_DNA"/>
</dbReference>
<dbReference type="InterPro" id="IPR036259">
    <property type="entry name" value="MFS_trans_sf"/>
</dbReference>
<dbReference type="PROSITE" id="PS50850">
    <property type="entry name" value="MFS"/>
    <property type="match status" value="1"/>
</dbReference>
<dbReference type="InterPro" id="IPR020846">
    <property type="entry name" value="MFS_dom"/>
</dbReference>
<evidence type="ECO:0000256" key="1">
    <source>
        <dbReference type="ARBA" id="ARBA00004651"/>
    </source>
</evidence>
<dbReference type="SUPFAM" id="SSF103473">
    <property type="entry name" value="MFS general substrate transporter"/>
    <property type="match status" value="1"/>
</dbReference>
<evidence type="ECO:0000313" key="8">
    <source>
        <dbReference type="EMBL" id="MTU43566.1"/>
    </source>
</evidence>
<evidence type="ECO:0000256" key="5">
    <source>
        <dbReference type="ARBA" id="ARBA00022989"/>
    </source>
</evidence>
<dbReference type="GO" id="GO:0022857">
    <property type="term" value="F:transmembrane transporter activity"/>
    <property type="evidence" value="ECO:0007669"/>
    <property type="project" value="InterPro"/>
</dbReference>
<dbReference type="RefSeq" id="WP_155165763.1">
    <property type="nucleotide sequence ID" value="NZ_CAJUON010000019.1"/>
</dbReference>
<dbReference type="Gene3D" id="1.20.1250.20">
    <property type="entry name" value="MFS general substrate transporter like domains"/>
    <property type="match status" value="2"/>
</dbReference>
<gene>
    <name evidence="8" type="ORF">GMD42_07995</name>
</gene>
<keyword evidence="6" id="KW-0472">Membrane</keyword>
<keyword evidence="3" id="KW-1003">Cell membrane</keyword>
<dbReference type="AlphaFoldDB" id="A0A6I3S6J3"/>
<evidence type="ECO:0000256" key="2">
    <source>
        <dbReference type="ARBA" id="ARBA00022448"/>
    </source>
</evidence>
<evidence type="ECO:0000256" key="4">
    <source>
        <dbReference type="ARBA" id="ARBA00022692"/>
    </source>
</evidence>
<dbReference type="InterPro" id="IPR011701">
    <property type="entry name" value="MFS"/>
</dbReference>
<proteinExistence type="predicted"/>
<dbReference type="Proteomes" id="UP000462362">
    <property type="component" value="Unassembled WGS sequence"/>
</dbReference>
<name>A0A6I3S6J3_9BURK</name>
<sequence>MRWKFILGLLTTCAVLMSMSYTMLIPFLPMYLIQDLGVVKADVDMWSGAIFAITFLVSGIMAPIWGALADKKSRKLMALRAGFCLAITYFLGGLVTNPWELLGVRFIQGLSAGLWPALLAIISVESPKLKLGFCMGVMQGGMTAGGVLGPLFGGLLADQFGMRMAFFIAAAALFLITLALLFFVKEEPRKPDPNAKPVKIWDFSLCKIPAVKRMLICAGVVQLTILMQQPIMPLYVAELQGSMERIVLISGIVFSVTGISGVLASPGWGILGQNWGYRPVLYLSLLGAGLFGIVQVFPNSLEWFTIWRFVGGLAFAGIFPAINAVLTVSTNANDKGRVFGLSYLAQQLGAVMGPIVGGAMTAYFSYKFIIGMSGFICLPLVLYLFLKRPAKTEGTGTPLV</sequence>
<evidence type="ECO:0000259" key="7">
    <source>
        <dbReference type="PROSITE" id="PS50850"/>
    </source>
</evidence>
<dbReference type="Pfam" id="PF07690">
    <property type="entry name" value="MFS_1"/>
    <property type="match status" value="1"/>
</dbReference>
<organism evidence="8 9">
    <name type="scientific">Parasutterella excrementihominis</name>
    <dbReference type="NCBI Taxonomy" id="487175"/>
    <lineage>
        <taxon>Bacteria</taxon>
        <taxon>Pseudomonadati</taxon>
        <taxon>Pseudomonadota</taxon>
        <taxon>Betaproteobacteria</taxon>
        <taxon>Burkholderiales</taxon>
        <taxon>Sutterellaceae</taxon>
        <taxon>Parasutterella</taxon>
    </lineage>
</organism>
<comment type="caution">
    <text evidence="8">The sequence shown here is derived from an EMBL/GenBank/DDBJ whole genome shotgun (WGS) entry which is preliminary data.</text>
</comment>
<evidence type="ECO:0000256" key="6">
    <source>
        <dbReference type="ARBA" id="ARBA00023136"/>
    </source>
</evidence>
<dbReference type="PANTHER" id="PTHR43414:SF6">
    <property type="entry name" value="MULTIDRUG RESISTANCE PROTEIN MDTG"/>
    <property type="match status" value="1"/>
</dbReference>
<keyword evidence="4" id="KW-0812">Transmembrane</keyword>
<keyword evidence="2" id="KW-0813">Transport</keyword>
<dbReference type="GO" id="GO:0005886">
    <property type="term" value="C:plasma membrane"/>
    <property type="evidence" value="ECO:0007669"/>
    <property type="project" value="UniProtKB-SubCell"/>
</dbReference>
<reference evidence="8 9" key="1">
    <citation type="journal article" date="2019" name="Nat. Med.">
        <title>A library of human gut bacterial isolates paired with longitudinal multiomics data enables mechanistic microbiome research.</title>
        <authorList>
            <person name="Poyet M."/>
            <person name="Groussin M."/>
            <person name="Gibbons S.M."/>
            <person name="Avila-Pacheco J."/>
            <person name="Jiang X."/>
            <person name="Kearney S.M."/>
            <person name="Perrotta A.R."/>
            <person name="Berdy B."/>
            <person name="Zhao S."/>
            <person name="Lieberman T.D."/>
            <person name="Swanson P.K."/>
            <person name="Smith M."/>
            <person name="Roesemann S."/>
            <person name="Alexander J.E."/>
            <person name="Rich S.A."/>
            <person name="Livny J."/>
            <person name="Vlamakis H."/>
            <person name="Clish C."/>
            <person name="Bullock K."/>
            <person name="Deik A."/>
            <person name="Scott J."/>
            <person name="Pierce K.A."/>
            <person name="Xavier R.J."/>
            <person name="Alm E.J."/>
        </authorList>
    </citation>
    <scope>NUCLEOTIDE SEQUENCE [LARGE SCALE GENOMIC DNA]</scope>
    <source>
        <strain evidence="8 9">BIOML-A2</strain>
    </source>
</reference>
<evidence type="ECO:0000256" key="3">
    <source>
        <dbReference type="ARBA" id="ARBA00022475"/>
    </source>
</evidence>
<feature type="domain" description="Major facilitator superfamily (MFS) profile" evidence="7">
    <location>
        <begin position="6"/>
        <end position="391"/>
    </location>
</feature>
<evidence type="ECO:0000313" key="9">
    <source>
        <dbReference type="Proteomes" id="UP000462362"/>
    </source>
</evidence>
<dbReference type="PANTHER" id="PTHR43414">
    <property type="entry name" value="MULTIDRUG RESISTANCE PROTEIN MDTG"/>
    <property type="match status" value="1"/>
</dbReference>
<accession>A0A6I3S6J3</accession>